<dbReference type="AlphaFoldDB" id="A0A239FG39"/>
<dbReference type="SUPFAM" id="SSF55874">
    <property type="entry name" value="ATPase domain of HSP90 chaperone/DNA topoisomerase II/histidine kinase"/>
    <property type="match status" value="1"/>
</dbReference>
<accession>A0A239FG39</accession>
<dbReference type="SUPFAM" id="SSF55781">
    <property type="entry name" value="GAF domain-like"/>
    <property type="match status" value="1"/>
</dbReference>
<dbReference type="Proteomes" id="UP000198432">
    <property type="component" value="Unassembled WGS sequence"/>
</dbReference>
<dbReference type="Gene3D" id="3.30.565.10">
    <property type="entry name" value="Histidine kinase-like ATPase, C-terminal domain"/>
    <property type="match status" value="1"/>
</dbReference>
<dbReference type="InterPro" id="IPR003018">
    <property type="entry name" value="GAF"/>
</dbReference>
<reference evidence="3" key="1">
    <citation type="submission" date="2017-06" db="EMBL/GenBank/DDBJ databases">
        <authorList>
            <person name="Varghese N."/>
            <person name="Submissions S."/>
        </authorList>
    </citation>
    <scope>NUCLEOTIDE SEQUENCE [LARGE SCALE GENOMIC DNA]</scope>
    <source>
        <strain evidence="3">NKM1</strain>
    </source>
</reference>
<dbReference type="SMART" id="SM00065">
    <property type="entry name" value="GAF"/>
    <property type="match status" value="1"/>
</dbReference>
<dbReference type="PANTHER" id="PTHR43102:SF2">
    <property type="entry name" value="GAF DOMAIN-CONTAINING PROTEIN"/>
    <property type="match status" value="1"/>
</dbReference>
<dbReference type="Pfam" id="PF01590">
    <property type="entry name" value="GAF"/>
    <property type="match status" value="1"/>
</dbReference>
<dbReference type="InterPro" id="IPR036890">
    <property type="entry name" value="HATPase_C_sf"/>
</dbReference>
<protein>
    <submittedName>
        <fullName evidence="2">GAF domain-containing protein</fullName>
    </submittedName>
</protein>
<dbReference type="Gene3D" id="3.30.450.40">
    <property type="match status" value="1"/>
</dbReference>
<gene>
    <name evidence="2" type="ORF">SAMN06296052_108169</name>
</gene>
<proteinExistence type="predicted"/>
<dbReference type="OrthoDB" id="9811889at2"/>
<dbReference type="RefSeq" id="WP_089319238.1">
    <property type="nucleotide sequence ID" value="NZ_FZOQ01000008.1"/>
</dbReference>
<evidence type="ECO:0000313" key="2">
    <source>
        <dbReference type="EMBL" id="SNS55767.1"/>
    </source>
</evidence>
<dbReference type="PANTHER" id="PTHR43102">
    <property type="entry name" value="SLR1143 PROTEIN"/>
    <property type="match status" value="1"/>
</dbReference>
<name>A0A239FG39_9BACT</name>
<evidence type="ECO:0000313" key="3">
    <source>
        <dbReference type="Proteomes" id="UP000198432"/>
    </source>
</evidence>
<dbReference type="EMBL" id="FZOQ01000008">
    <property type="protein sequence ID" value="SNS55767.1"/>
    <property type="molecule type" value="Genomic_DNA"/>
</dbReference>
<feature type="domain" description="GAF" evidence="1">
    <location>
        <begin position="39"/>
        <end position="180"/>
    </location>
</feature>
<dbReference type="InterPro" id="IPR029016">
    <property type="entry name" value="GAF-like_dom_sf"/>
</dbReference>
<evidence type="ECO:0000259" key="1">
    <source>
        <dbReference type="SMART" id="SM00065"/>
    </source>
</evidence>
<keyword evidence="3" id="KW-1185">Reference proteome</keyword>
<organism evidence="2 3">
    <name type="scientific">Pontibacter ummariensis</name>
    <dbReference type="NCBI Taxonomy" id="1610492"/>
    <lineage>
        <taxon>Bacteria</taxon>
        <taxon>Pseudomonadati</taxon>
        <taxon>Bacteroidota</taxon>
        <taxon>Cytophagia</taxon>
        <taxon>Cytophagales</taxon>
        <taxon>Hymenobacteraceae</taxon>
        <taxon>Pontibacter</taxon>
    </lineage>
</organism>
<sequence>MIQNHSSQPATYTKPANIIPENDQERLKALYRYELLDTPPEEFFDKITKLASRLFKVPSAFVSLVDQDRVWFKANLSELDASCIDRDHSLCSLTIINDTDVTVFTDTHEIPSLLSSPYVSAEGGIRFYAGAPLRTHDGYHIGTVCVVDSKPRGITEEEKGILQDLAQLLVEQIELRVDSRKAVRKHDELQSSLELNVMEPLKEQNLMLEEAQATEERPYLIRKAHQIAQEMLHNTRAMLSDSFQDEAAVVPHPSMIAVATIAQEVAEACEPIANKKGLELFFSVASRRELMVDRELLHKALSLLLTTTIKYTPAASSVALDVYETGDKFYVEVSAEDSVLTEQDLRKALLKYAKLSCKPTGGESTSGLELPRAKAIIEQHNGVLLADLTGHGTGVKFVVAFTI</sequence>